<dbReference type="GO" id="GO:0006352">
    <property type="term" value="P:DNA-templated transcription initiation"/>
    <property type="evidence" value="ECO:0007669"/>
    <property type="project" value="InterPro"/>
</dbReference>
<evidence type="ECO:0000313" key="6">
    <source>
        <dbReference type="Proteomes" id="UP001165289"/>
    </source>
</evidence>
<name>A0AAV7K0X2_9METZ</name>
<dbReference type="Gene3D" id="1.20.1250.40">
    <property type="match status" value="1"/>
</dbReference>
<evidence type="ECO:0000256" key="2">
    <source>
        <dbReference type="ARBA" id="ARBA00023242"/>
    </source>
</evidence>
<gene>
    <name evidence="5" type="ORF">LOD99_2741</name>
</gene>
<keyword evidence="6" id="KW-1185">Reference proteome</keyword>
<evidence type="ECO:0000256" key="1">
    <source>
        <dbReference type="ARBA" id="ARBA00004123"/>
    </source>
</evidence>
<dbReference type="Pfam" id="PF03874">
    <property type="entry name" value="RNA_pol_Rpb4"/>
    <property type="match status" value="1"/>
</dbReference>
<accession>A0AAV7K0X2</accession>
<dbReference type="GO" id="GO:0000428">
    <property type="term" value="C:DNA-directed RNA polymerase complex"/>
    <property type="evidence" value="ECO:0007669"/>
    <property type="project" value="UniProtKB-KW"/>
</dbReference>
<dbReference type="Proteomes" id="UP001165289">
    <property type="component" value="Unassembled WGS sequence"/>
</dbReference>
<reference evidence="5 6" key="1">
    <citation type="journal article" date="2023" name="BMC Biol.">
        <title>The compact genome of the sponge Oopsacas minuta (Hexactinellida) is lacking key metazoan core genes.</title>
        <authorList>
            <person name="Santini S."/>
            <person name="Schenkelaars Q."/>
            <person name="Jourda C."/>
            <person name="Duchesne M."/>
            <person name="Belahbib H."/>
            <person name="Rocher C."/>
            <person name="Selva M."/>
            <person name="Riesgo A."/>
            <person name="Vervoort M."/>
            <person name="Leys S.P."/>
            <person name="Kodjabachian L."/>
            <person name="Le Bivic A."/>
            <person name="Borchiellini C."/>
            <person name="Claverie J.M."/>
            <person name="Renard E."/>
        </authorList>
    </citation>
    <scope>NUCLEOTIDE SEQUENCE [LARGE SCALE GENOMIC DNA]</scope>
    <source>
        <strain evidence="5">SPO-2</strain>
    </source>
</reference>
<organism evidence="5 6">
    <name type="scientific">Oopsacas minuta</name>
    <dbReference type="NCBI Taxonomy" id="111878"/>
    <lineage>
        <taxon>Eukaryota</taxon>
        <taxon>Metazoa</taxon>
        <taxon>Porifera</taxon>
        <taxon>Hexactinellida</taxon>
        <taxon>Hexasterophora</taxon>
        <taxon>Lyssacinosida</taxon>
        <taxon>Leucopsacidae</taxon>
        <taxon>Oopsacas</taxon>
    </lineage>
</organism>
<dbReference type="EMBL" id="JAKMXF010000221">
    <property type="protein sequence ID" value="KAI6654862.1"/>
    <property type="molecule type" value="Genomic_DNA"/>
</dbReference>
<dbReference type="GO" id="GO:0000166">
    <property type="term" value="F:nucleotide binding"/>
    <property type="evidence" value="ECO:0007669"/>
    <property type="project" value="InterPro"/>
</dbReference>
<protein>
    <submittedName>
        <fullName evidence="5">DNA-directed RNA polymerase II subunit RPB4-like</fullName>
    </submittedName>
</protein>
<dbReference type="InterPro" id="IPR045222">
    <property type="entry name" value="Rpb4-like"/>
</dbReference>
<feature type="domain" description="RNA polymerase Rpb4/RPC9 core" evidence="4">
    <location>
        <begin position="25"/>
        <end position="142"/>
    </location>
</feature>
<dbReference type="InterPro" id="IPR010997">
    <property type="entry name" value="HRDC-like_sf"/>
</dbReference>
<comment type="caution">
    <text evidence="5">The sequence shown here is derived from an EMBL/GenBank/DDBJ whole genome shotgun (WGS) entry which is preliminary data.</text>
</comment>
<keyword evidence="2" id="KW-0539">Nucleus</keyword>
<evidence type="ECO:0000259" key="4">
    <source>
        <dbReference type="SMART" id="SM00657"/>
    </source>
</evidence>
<dbReference type="PANTHER" id="PTHR21297">
    <property type="entry name" value="DNA-DIRECTED RNA POLYMERASE II"/>
    <property type="match status" value="1"/>
</dbReference>
<comment type="subcellular location">
    <subcellularLocation>
        <location evidence="1">Nucleus</location>
    </subcellularLocation>
</comment>
<keyword evidence="5" id="KW-0240">DNA-directed RNA polymerase</keyword>
<comment type="similarity">
    <text evidence="3">Belongs to the eukaryotic RPB4 RNA polymerase subunit family.</text>
</comment>
<dbReference type="InterPro" id="IPR038324">
    <property type="entry name" value="Rpb4/RPC9_sf"/>
</dbReference>
<evidence type="ECO:0000313" key="5">
    <source>
        <dbReference type="EMBL" id="KAI6654862.1"/>
    </source>
</evidence>
<dbReference type="InterPro" id="IPR006590">
    <property type="entry name" value="RNA_pol_Rpb4/RPC9_core"/>
</dbReference>
<dbReference type="InterPro" id="IPR005574">
    <property type="entry name" value="Rpb4/RPC9"/>
</dbReference>
<dbReference type="GO" id="GO:0005634">
    <property type="term" value="C:nucleus"/>
    <property type="evidence" value="ECO:0007669"/>
    <property type="project" value="UniProtKB-SubCell"/>
</dbReference>
<proteinExistence type="inferred from homology"/>
<dbReference type="AlphaFoldDB" id="A0AAV7K0X2"/>
<keyword evidence="5" id="KW-0804">Transcription</keyword>
<evidence type="ECO:0000256" key="3">
    <source>
        <dbReference type="ARBA" id="ARBA00025724"/>
    </source>
</evidence>
<sequence length="143" mass="16585">MASSNAVTGEGMENQEDANDLKFNKEFDNAQALMISEVKLLLEERKKLQETFNEDQELPEVFQKTYDYVQQFSKFTNEQTVKTVRQTLSTKSLHPFEMVAIGNLCPEVADEAKSYIRSLESNIDDEELQEMLDEIKTHISYQY</sequence>
<dbReference type="SMART" id="SM00657">
    <property type="entry name" value="RPOL4c"/>
    <property type="match status" value="1"/>
</dbReference>
<dbReference type="SUPFAM" id="SSF47819">
    <property type="entry name" value="HRDC-like"/>
    <property type="match status" value="1"/>
</dbReference>